<reference evidence="1 2" key="1">
    <citation type="journal article" date="2012" name="J. Bacteriol.">
        <title>Genome Sequence of the Protease-Producing Bacterium Rheinheimera nanhaiensis E407-8T, Isolated from Deep-Sea Sediment of the South China Sea.</title>
        <authorList>
            <person name="Zhang X.-Y."/>
            <person name="Zhang Y.-J."/>
            <person name="Qin Q.-L."/>
            <person name="Xie B.-B."/>
            <person name="Chen X.-L."/>
            <person name="Zhou B.-C."/>
            <person name="Zhang Y.-Z."/>
        </authorList>
    </citation>
    <scope>NUCLEOTIDE SEQUENCE [LARGE SCALE GENOMIC DNA]</scope>
    <source>
        <strain evidence="1 2">E407-8</strain>
    </source>
</reference>
<dbReference type="Proteomes" id="UP000004374">
    <property type="component" value="Unassembled WGS sequence"/>
</dbReference>
<comment type="caution">
    <text evidence="1">The sequence shown here is derived from an EMBL/GenBank/DDBJ whole genome shotgun (WGS) entry which is preliminary data.</text>
</comment>
<accession>I1DSV3</accession>
<protein>
    <submittedName>
        <fullName evidence="1">Uncharacterized protein</fullName>
    </submittedName>
</protein>
<keyword evidence="2" id="KW-1185">Reference proteome</keyword>
<evidence type="ECO:0000313" key="2">
    <source>
        <dbReference type="Proteomes" id="UP000004374"/>
    </source>
</evidence>
<dbReference type="EMBL" id="BAFK01000001">
    <property type="protein sequence ID" value="GAB57131.1"/>
    <property type="molecule type" value="Genomic_DNA"/>
</dbReference>
<organism evidence="1 2">
    <name type="scientific">Rheinheimera nanhaiensis E407-8</name>
    <dbReference type="NCBI Taxonomy" id="562729"/>
    <lineage>
        <taxon>Bacteria</taxon>
        <taxon>Pseudomonadati</taxon>
        <taxon>Pseudomonadota</taxon>
        <taxon>Gammaproteobacteria</taxon>
        <taxon>Chromatiales</taxon>
        <taxon>Chromatiaceae</taxon>
        <taxon>Rheinheimera</taxon>
    </lineage>
</organism>
<evidence type="ECO:0000313" key="1">
    <source>
        <dbReference type="EMBL" id="GAB57131.1"/>
    </source>
</evidence>
<name>I1DSV3_9GAMM</name>
<gene>
    <name evidence="1" type="ORF">RNAN_0094</name>
</gene>
<proteinExistence type="predicted"/>
<dbReference type="AlphaFoldDB" id="I1DSV3"/>
<sequence>MAHISCPCGDSNKAGATQALSNNAATNNKLRRAAAHLFTT</sequence>